<gene>
    <name evidence="1" type="ORF">CVT26_007849</name>
</gene>
<protein>
    <submittedName>
        <fullName evidence="1">Uncharacterized protein</fullName>
    </submittedName>
</protein>
<evidence type="ECO:0000313" key="1">
    <source>
        <dbReference type="EMBL" id="PPQ76957.1"/>
    </source>
</evidence>
<dbReference type="Proteomes" id="UP000284706">
    <property type="component" value="Unassembled WGS sequence"/>
</dbReference>
<organism evidence="1 2">
    <name type="scientific">Gymnopilus dilepis</name>
    <dbReference type="NCBI Taxonomy" id="231916"/>
    <lineage>
        <taxon>Eukaryota</taxon>
        <taxon>Fungi</taxon>
        <taxon>Dikarya</taxon>
        <taxon>Basidiomycota</taxon>
        <taxon>Agaricomycotina</taxon>
        <taxon>Agaricomycetes</taxon>
        <taxon>Agaricomycetidae</taxon>
        <taxon>Agaricales</taxon>
        <taxon>Agaricineae</taxon>
        <taxon>Hymenogastraceae</taxon>
        <taxon>Gymnopilus</taxon>
    </lineage>
</organism>
<reference evidence="1 2" key="1">
    <citation type="journal article" date="2018" name="Evol. Lett.">
        <title>Horizontal gene cluster transfer increased hallucinogenic mushroom diversity.</title>
        <authorList>
            <person name="Reynolds H.T."/>
            <person name="Vijayakumar V."/>
            <person name="Gluck-Thaler E."/>
            <person name="Korotkin H.B."/>
            <person name="Matheny P.B."/>
            <person name="Slot J.C."/>
        </authorList>
    </citation>
    <scope>NUCLEOTIDE SEQUENCE [LARGE SCALE GENOMIC DNA]</scope>
    <source>
        <strain evidence="1 2">SRW20</strain>
    </source>
</reference>
<sequence>ISLLFDTILDDHLSNSSFCPTTVENLVSARFLEHHHLKNDSYNCLFPPRCQLFCAAGNITVCQHLSEFYCSVSDPPAVLVAAALTEAASSAKYPLPISDSSARRSTMHSHSPKAVSFVNLDTSQQLSSQRFKGHLIFANAICRTSQLLMARKPLKQPRNCRTQYPTVRYLTHALRASCLQLSHLKAHNTQFAVQLSEYDLRNAPELEREYFPGLASPRN</sequence>
<dbReference type="EMBL" id="NHYE01005099">
    <property type="protein sequence ID" value="PPQ76957.1"/>
    <property type="molecule type" value="Genomic_DNA"/>
</dbReference>
<name>A0A409WEN5_9AGAR</name>
<dbReference type="InParanoid" id="A0A409WEN5"/>
<comment type="caution">
    <text evidence="1">The sequence shown here is derived from an EMBL/GenBank/DDBJ whole genome shotgun (WGS) entry which is preliminary data.</text>
</comment>
<keyword evidence="2" id="KW-1185">Reference proteome</keyword>
<evidence type="ECO:0000313" key="2">
    <source>
        <dbReference type="Proteomes" id="UP000284706"/>
    </source>
</evidence>
<feature type="non-terminal residue" evidence="1">
    <location>
        <position position="1"/>
    </location>
</feature>
<dbReference type="AlphaFoldDB" id="A0A409WEN5"/>
<accession>A0A409WEN5</accession>
<proteinExistence type="predicted"/>